<dbReference type="PROSITE" id="PS51186">
    <property type="entry name" value="GNAT"/>
    <property type="match status" value="1"/>
</dbReference>
<keyword evidence="3" id="KW-1185">Reference proteome</keyword>
<dbReference type="Gene3D" id="3.40.630.30">
    <property type="match status" value="1"/>
</dbReference>
<protein>
    <recommendedName>
        <fullName evidence="1">N-acetyltransferase domain-containing protein</fullName>
    </recommendedName>
</protein>
<reference evidence="3" key="2">
    <citation type="submission" date="2015-01" db="EMBL/GenBank/DDBJ databases">
        <title>Evolutionary Origins and Diversification of the Mycorrhizal Mutualists.</title>
        <authorList>
            <consortium name="DOE Joint Genome Institute"/>
            <consortium name="Mycorrhizal Genomics Consortium"/>
            <person name="Kohler A."/>
            <person name="Kuo A."/>
            <person name="Nagy L.G."/>
            <person name="Floudas D."/>
            <person name="Copeland A."/>
            <person name="Barry K.W."/>
            <person name="Cichocki N."/>
            <person name="Veneault-Fourrey C."/>
            <person name="LaButti K."/>
            <person name="Lindquist E.A."/>
            <person name="Lipzen A."/>
            <person name="Lundell T."/>
            <person name="Morin E."/>
            <person name="Murat C."/>
            <person name="Riley R."/>
            <person name="Ohm R."/>
            <person name="Sun H."/>
            <person name="Tunlid A."/>
            <person name="Henrissat B."/>
            <person name="Grigoriev I.V."/>
            <person name="Hibbett D.S."/>
            <person name="Martin F."/>
        </authorList>
    </citation>
    <scope>NUCLEOTIDE SEQUENCE [LARGE SCALE GENOMIC DNA]</scope>
    <source>
        <strain evidence="3">Zn</strain>
    </source>
</reference>
<dbReference type="GO" id="GO:0016747">
    <property type="term" value="F:acyltransferase activity, transferring groups other than amino-acyl groups"/>
    <property type="evidence" value="ECO:0007669"/>
    <property type="project" value="InterPro"/>
</dbReference>
<dbReference type="AlphaFoldDB" id="A0A0C3HK73"/>
<reference evidence="2 3" key="1">
    <citation type="submission" date="2014-04" db="EMBL/GenBank/DDBJ databases">
        <authorList>
            <consortium name="DOE Joint Genome Institute"/>
            <person name="Kuo A."/>
            <person name="Martino E."/>
            <person name="Perotto S."/>
            <person name="Kohler A."/>
            <person name="Nagy L.G."/>
            <person name="Floudas D."/>
            <person name="Copeland A."/>
            <person name="Barry K.W."/>
            <person name="Cichocki N."/>
            <person name="Veneault-Fourrey C."/>
            <person name="LaButti K."/>
            <person name="Lindquist E.A."/>
            <person name="Lipzen A."/>
            <person name="Lundell T."/>
            <person name="Morin E."/>
            <person name="Murat C."/>
            <person name="Sun H."/>
            <person name="Tunlid A."/>
            <person name="Henrissat B."/>
            <person name="Grigoriev I.V."/>
            <person name="Hibbett D.S."/>
            <person name="Martin F."/>
            <person name="Nordberg H.P."/>
            <person name="Cantor M.N."/>
            <person name="Hua S.X."/>
        </authorList>
    </citation>
    <scope>NUCLEOTIDE SEQUENCE [LARGE SCALE GENOMIC DNA]</scope>
    <source>
        <strain evidence="2 3">Zn</strain>
    </source>
</reference>
<dbReference type="InParanoid" id="A0A0C3HK73"/>
<sequence length="223" mass="25051">MPPFVRPCNPGDEEAIKHICRVTVHKDLSQEPTCSIAPFIWAVPYVRLYPEYGFVLDSGDGTAVGYILGVPDNKEFLSRYHSEYIPTLDSATLPKPDLDVPAKWIGEELPTALLQLLYAPDTSLLHADYPQLLQQFPAHFHIDVLPEYQGCGYGRQLMSEYLGKLRLANIKGVHLIMAGDNVGAEKFYRKLGYDRFSMVLDDGKSGELGREGGNRNVWLVREP</sequence>
<dbReference type="Pfam" id="PF13508">
    <property type="entry name" value="Acetyltransf_7"/>
    <property type="match status" value="1"/>
</dbReference>
<organism evidence="2 3">
    <name type="scientific">Oidiodendron maius (strain Zn)</name>
    <dbReference type="NCBI Taxonomy" id="913774"/>
    <lineage>
        <taxon>Eukaryota</taxon>
        <taxon>Fungi</taxon>
        <taxon>Dikarya</taxon>
        <taxon>Ascomycota</taxon>
        <taxon>Pezizomycotina</taxon>
        <taxon>Leotiomycetes</taxon>
        <taxon>Leotiomycetes incertae sedis</taxon>
        <taxon>Myxotrichaceae</taxon>
        <taxon>Oidiodendron</taxon>
    </lineage>
</organism>
<dbReference type="SUPFAM" id="SSF55729">
    <property type="entry name" value="Acyl-CoA N-acyltransferases (Nat)"/>
    <property type="match status" value="1"/>
</dbReference>
<dbReference type="Proteomes" id="UP000054321">
    <property type="component" value="Unassembled WGS sequence"/>
</dbReference>
<dbReference type="EMBL" id="KN832874">
    <property type="protein sequence ID" value="KIN02732.1"/>
    <property type="molecule type" value="Genomic_DNA"/>
</dbReference>
<dbReference type="OrthoDB" id="64477at2759"/>
<proteinExistence type="predicted"/>
<name>A0A0C3HK73_OIDMZ</name>
<dbReference type="STRING" id="913774.A0A0C3HK73"/>
<accession>A0A0C3HK73</accession>
<dbReference type="CDD" id="cd04301">
    <property type="entry name" value="NAT_SF"/>
    <property type="match status" value="1"/>
</dbReference>
<feature type="domain" description="N-acetyltransferase" evidence="1">
    <location>
        <begin position="64"/>
        <end position="223"/>
    </location>
</feature>
<evidence type="ECO:0000313" key="3">
    <source>
        <dbReference type="Proteomes" id="UP000054321"/>
    </source>
</evidence>
<gene>
    <name evidence="2" type="ORF">OIDMADRAFT_195388</name>
</gene>
<dbReference type="InterPro" id="IPR000182">
    <property type="entry name" value="GNAT_dom"/>
</dbReference>
<dbReference type="HOGENOM" id="CLU_086044_0_0_1"/>
<dbReference type="InterPro" id="IPR016181">
    <property type="entry name" value="Acyl_CoA_acyltransferase"/>
</dbReference>
<evidence type="ECO:0000313" key="2">
    <source>
        <dbReference type="EMBL" id="KIN02732.1"/>
    </source>
</evidence>
<evidence type="ECO:0000259" key="1">
    <source>
        <dbReference type="PROSITE" id="PS51186"/>
    </source>
</evidence>